<keyword evidence="5" id="KW-1185">Reference proteome</keyword>
<dbReference type="Gene3D" id="1.10.472.80">
    <property type="entry name" value="Ypt/Rab-GAP domain of gyp1p, domain 3"/>
    <property type="match status" value="1"/>
</dbReference>
<dbReference type="InterPro" id="IPR000195">
    <property type="entry name" value="Rab-GAP-TBC_dom"/>
</dbReference>
<dbReference type="InterPro" id="IPR035969">
    <property type="entry name" value="Rab-GAP_TBC_sf"/>
</dbReference>
<dbReference type="Proteomes" id="UP000422736">
    <property type="component" value="Chromosome 5"/>
</dbReference>
<feature type="compositionally biased region" description="Basic and acidic residues" evidence="2">
    <location>
        <begin position="697"/>
        <end position="708"/>
    </location>
</feature>
<dbReference type="EMBL" id="CP015058">
    <property type="protein sequence ID" value="QGN16963.1"/>
    <property type="molecule type" value="Genomic_DNA"/>
</dbReference>
<dbReference type="PROSITE" id="PS50086">
    <property type="entry name" value="TBC_RABGAP"/>
    <property type="match status" value="1"/>
</dbReference>
<name>A0ABX6F0T4_KLUMA</name>
<dbReference type="PANTHER" id="PTHR22957">
    <property type="entry name" value="TBC1 DOMAIN FAMILY MEMBER GTPASE-ACTIVATING PROTEIN"/>
    <property type="match status" value="1"/>
</dbReference>
<sequence length="746" mass="87684">MSEILFCKGKVFVNTFSNKADGIPGFLLITKELQTTQLQDCKLSWIAERDLEQDYAKTLGNIETKLIDLPSVRSPNNINIDFMYSTCSFNVALSEIYSIQFKPPHPNKLWWGSCIIHCKGGINTDVPVLSFHDDICSSTIAKQKKLNQNFDPFSNEGEVYWGGDDLRTCLQSLVDLQKVDSFSYIYLVNASLEDLRNFSLNGFKNVKSQQSSSVKGKSVWDTLETNRWTIMSKFADATTSASNLFTNLVKRHPIVKIIDKNQDNIYVKQLMKNTRVKEVQDEFDSARIYLAKWAMGVRQEAERYQKEHHLDDIYKQILKNELGISNDVEITPEELNMAVQRSFSLTKQKWDSLFDSQGRLSITVHEVKDFIFHGGIADDELRKEVWLFLLGVYPWDSSSEERQVLKQALEEDYYANYKSKWIHREPLLNDPQEEEYWNDQVFRISKDVRRNDRDHPLYKYNTFDALPANEETEENNDNEEGWEIKNPHLLALKNILISYNIYNTNLGYVQGMTDLLSPIYSVIQDESLSFWCFVHFMIRMERNFLRDQSGIRDQMLTLVDLCQFMLPKFTKHLKKCESSDLFFCFRMLIVWFKREFEFQDVCSIWEIFWTDFYSSQFQLFFMLAILQKHSDVVMGQLTEFDDVLKYFNDLRNTMDWSDIMTRSELLFIKFQKMIDVLEREEELIKKSTTTSGFQVHEPLEEKEDRDNDLQDPPLHHPRLISDNLKKLLSKSLVIQKESTRNKDSVK</sequence>
<reference evidence="4 5" key="1">
    <citation type="submission" date="2016-03" db="EMBL/GenBank/DDBJ databases">
        <title>How can Kluyveromyces marxianus grow so fast - potential evolutionary course in Saccharomyces Complex revealed by comparative genomics.</title>
        <authorList>
            <person name="Mo W."/>
            <person name="Lu W."/>
            <person name="Yang X."/>
            <person name="Qi J."/>
            <person name="Lv H."/>
        </authorList>
    </citation>
    <scope>NUCLEOTIDE SEQUENCE [LARGE SCALE GENOMIC DNA]</scope>
    <source>
        <strain evidence="4 5">FIM1</strain>
    </source>
</reference>
<evidence type="ECO:0000313" key="4">
    <source>
        <dbReference type="EMBL" id="QGN16963.1"/>
    </source>
</evidence>
<dbReference type="Pfam" id="PF00566">
    <property type="entry name" value="RabGAP-TBC"/>
    <property type="match status" value="1"/>
</dbReference>
<keyword evidence="1" id="KW-0343">GTPase activation</keyword>
<accession>A0ABX6F0T4</accession>
<dbReference type="PANTHER" id="PTHR22957:SF502">
    <property type="entry name" value="SMALL G PROTEIN SIGNALING MODULATOR 2-RELATED"/>
    <property type="match status" value="1"/>
</dbReference>
<evidence type="ECO:0000313" key="5">
    <source>
        <dbReference type="Proteomes" id="UP000422736"/>
    </source>
</evidence>
<proteinExistence type="predicted"/>
<protein>
    <submittedName>
        <fullName evidence="4">GTPase-activating protein GYP7</fullName>
    </submittedName>
</protein>
<feature type="domain" description="Rab-GAP TBC" evidence="3">
    <location>
        <begin position="376"/>
        <end position="612"/>
    </location>
</feature>
<dbReference type="SMART" id="SM00164">
    <property type="entry name" value="TBC"/>
    <property type="match status" value="1"/>
</dbReference>
<dbReference type="SUPFAM" id="SSF47923">
    <property type="entry name" value="Ypt/Rab-GAP domain of gyp1p"/>
    <property type="match status" value="2"/>
</dbReference>
<feature type="region of interest" description="Disordered" evidence="2">
    <location>
        <begin position="688"/>
        <end position="722"/>
    </location>
</feature>
<evidence type="ECO:0000256" key="1">
    <source>
        <dbReference type="ARBA" id="ARBA00022468"/>
    </source>
</evidence>
<dbReference type="Gene3D" id="1.10.8.270">
    <property type="entry name" value="putative rabgap domain of human tbc1 domain family member 14 like domains"/>
    <property type="match status" value="1"/>
</dbReference>
<evidence type="ECO:0000256" key="2">
    <source>
        <dbReference type="SAM" id="MobiDB-lite"/>
    </source>
</evidence>
<organism evidence="4 5">
    <name type="scientific">Kluyveromyces marxianus</name>
    <name type="common">Yeast</name>
    <name type="synonym">Candida kefyr</name>
    <dbReference type="NCBI Taxonomy" id="4911"/>
    <lineage>
        <taxon>Eukaryota</taxon>
        <taxon>Fungi</taxon>
        <taxon>Dikarya</taxon>
        <taxon>Ascomycota</taxon>
        <taxon>Saccharomycotina</taxon>
        <taxon>Saccharomycetes</taxon>
        <taxon>Saccharomycetales</taxon>
        <taxon>Saccharomycetaceae</taxon>
        <taxon>Kluyveromyces</taxon>
    </lineage>
</organism>
<gene>
    <name evidence="4" type="primary">GYP7</name>
    <name evidence="4" type="ORF">FIM1_3690</name>
</gene>
<evidence type="ECO:0000259" key="3">
    <source>
        <dbReference type="PROSITE" id="PS50086"/>
    </source>
</evidence>